<dbReference type="Proteomes" id="UP001153069">
    <property type="component" value="Unassembled WGS sequence"/>
</dbReference>
<name>A0A9N8F2X7_9STRA</name>
<organism evidence="2 3">
    <name type="scientific">Seminavis robusta</name>
    <dbReference type="NCBI Taxonomy" id="568900"/>
    <lineage>
        <taxon>Eukaryota</taxon>
        <taxon>Sar</taxon>
        <taxon>Stramenopiles</taxon>
        <taxon>Ochrophyta</taxon>
        <taxon>Bacillariophyta</taxon>
        <taxon>Bacillariophyceae</taxon>
        <taxon>Bacillariophycidae</taxon>
        <taxon>Naviculales</taxon>
        <taxon>Naviculaceae</taxon>
        <taxon>Seminavis</taxon>
    </lineage>
</organism>
<evidence type="ECO:0000313" key="3">
    <source>
        <dbReference type="Proteomes" id="UP001153069"/>
    </source>
</evidence>
<evidence type="ECO:0000256" key="1">
    <source>
        <dbReference type="SAM" id="MobiDB-lite"/>
    </source>
</evidence>
<dbReference type="EMBL" id="CAICTM010002595">
    <property type="protein sequence ID" value="CAB9529709.1"/>
    <property type="molecule type" value="Genomic_DNA"/>
</dbReference>
<sequence length="139" mass="14802">MNDIANNLGNLTNAFMGSMAPAASVNVPPPPNGFDVNVASLSTLQERFSTFSNDPRIAQHPSTINVLHGMTNAYSGLVNQFVDMNQLHQYIPMNPNNGHGIGNLSEDNESDGDDSNGVRVYGSDHDGDGDHDGDSDSDL</sequence>
<keyword evidence="3" id="KW-1185">Reference proteome</keyword>
<accession>A0A9N8F2X7</accession>
<proteinExistence type="predicted"/>
<feature type="compositionally biased region" description="Basic and acidic residues" evidence="1">
    <location>
        <begin position="122"/>
        <end position="139"/>
    </location>
</feature>
<comment type="caution">
    <text evidence="2">The sequence shown here is derived from an EMBL/GenBank/DDBJ whole genome shotgun (WGS) entry which is preliminary data.</text>
</comment>
<feature type="region of interest" description="Disordered" evidence="1">
    <location>
        <begin position="92"/>
        <end position="139"/>
    </location>
</feature>
<gene>
    <name evidence="2" type="ORF">SEMRO_2597_G332180.1</name>
</gene>
<reference evidence="2" key="1">
    <citation type="submission" date="2020-06" db="EMBL/GenBank/DDBJ databases">
        <authorList>
            <consortium name="Plant Systems Biology data submission"/>
        </authorList>
    </citation>
    <scope>NUCLEOTIDE SEQUENCE</scope>
    <source>
        <strain evidence="2">D6</strain>
    </source>
</reference>
<evidence type="ECO:0000313" key="2">
    <source>
        <dbReference type="EMBL" id="CAB9529709.1"/>
    </source>
</evidence>
<protein>
    <submittedName>
        <fullName evidence="2">Uncharacterized protein</fullName>
    </submittedName>
</protein>
<dbReference type="AlphaFoldDB" id="A0A9N8F2X7"/>